<proteinExistence type="predicted"/>
<name>A0AAC9UQW4_LATCU</name>
<evidence type="ECO:0000313" key="1">
    <source>
        <dbReference type="EMBL" id="ASN59795.1"/>
    </source>
</evidence>
<protein>
    <submittedName>
        <fullName evidence="1">Uncharacterized protein</fullName>
    </submittedName>
</protein>
<reference evidence="1 2" key="1">
    <citation type="submission" date="2017-07" db="EMBL/GenBank/DDBJ databases">
        <title>Lactobacillus curvatus MRS6 whole genome.</title>
        <authorList>
            <person name="Jans C."/>
            <person name="Lagler S."/>
            <person name="Lacroix C."/>
            <person name="Meile L."/>
            <person name="Stevens M.J.A."/>
        </authorList>
    </citation>
    <scope>NUCLEOTIDE SEQUENCE [LARGE SCALE GENOMIC DNA]</scope>
    <source>
        <strain evidence="1 2">MRS6</strain>
    </source>
</reference>
<dbReference type="EMBL" id="CP022474">
    <property type="protein sequence ID" value="ASN59795.1"/>
    <property type="molecule type" value="Genomic_DNA"/>
</dbReference>
<dbReference type="AlphaFoldDB" id="A0AAC9UQW4"/>
<dbReference type="RefSeq" id="WP_089556505.1">
    <property type="nucleotide sequence ID" value="NZ_CP022474.1"/>
</dbReference>
<evidence type="ECO:0000313" key="2">
    <source>
        <dbReference type="Proteomes" id="UP000199749"/>
    </source>
</evidence>
<sequence>MNIEQEIIDNVLKSFNESDQSTNYYVVWLNNHYDVPTVKSAIVEFKKQRSDLQPCFISFFDVQYGIQISNPKSQ</sequence>
<accession>A0AAC9UQW4</accession>
<dbReference type="Proteomes" id="UP000199749">
    <property type="component" value="Chromosome"/>
</dbReference>
<organism evidence="1 2">
    <name type="scientific">Latilactobacillus curvatus</name>
    <name type="common">Lactobacillus curvatus</name>
    <dbReference type="NCBI Taxonomy" id="28038"/>
    <lineage>
        <taxon>Bacteria</taxon>
        <taxon>Bacillati</taxon>
        <taxon>Bacillota</taxon>
        <taxon>Bacilli</taxon>
        <taxon>Lactobacillales</taxon>
        <taxon>Lactobacillaceae</taxon>
        <taxon>Latilactobacillus</taxon>
    </lineage>
</organism>
<gene>
    <name evidence="1" type="ORF">CG419_03780</name>
</gene>